<dbReference type="PANTHER" id="PTHR12697:SF38">
    <property type="entry name" value="PBS LYASE HEAT DOMAIN PROTEIN REPEAT-CONTAINING PROTEIN"/>
    <property type="match status" value="1"/>
</dbReference>
<evidence type="ECO:0000313" key="1">
    <source>
        <dbReference type="EMBL" id="QUW02910.1"/>
    </source>
</evidence>
<dbReference type="InterPro" id="IPR004155">
    <property type="entry name" value="PBS_lyase_HEAT"/>
</dbReference>
<dbReference type="InterPro" id="IPR016024">
    <property type="entry name" value="ARM-type_fold"/>
</dbReference>
<dbReference type="Gene3D" id="1.25.10.10">
    <property type="entry name" value="Leucine-rich Repeat Variant"/>
    <property type="match status" value="2"/>
</dbReference>
<reference evidence="1 2" key="1">
    <citation type="submission" date="2021-03" db="EMBL/GenBank/DDBJ databases">
        <title>Genomic and phenotypic characterization of Chloracidobacterium isolates provides evidence for multiple species.</title>
        <authorList>
            <person name="Saini M.K."/>
            <person name="Costas A.M.G."/>
            <person name="Tank M."/>
            <person name="Bryant D.A."/>
        </authorList>
    </citation>
    <scope>NUCLEOTIDE SEQUENCE [LARGE SCALE GENOMIC DNA]</scope>
    <source>
        <strain evidence="1 2">BV2-C</strain>
    </source>
</reference>
<dbReference type="EMBL" id="CP072648">
    <property type="protein sequence ID" value="QUW02910.1"/>
    <property type="molecule type" value="Genomic_DNA"/>
</dbReference>
<dbReference type="SUPFAM" id="SSF48371">
    <property type="entry name" value="ARM repeat"/>
    <property type="match status" value="2"/>
</dbReference>
<evidence type="ECO:0000313" key="2">
    <source>
        <dbReference type="Proteomes" id="UP000676506"/>
    </source>
</evidence>
<dbReference type="InterPro" id="IPR011989">
    <property type="entry name" value="ARM-like"/>
</dbReference>
<gene>
    <name evidence="1" type="ORF">J8C06_00200</name>
</gene>
<proteinExistence type="predicted"/>
<keyword evidence="2" id="KW-1185">Reference proteome</keyword>
<dbReference type="SMART" id="SM00567">
    <property type="entry name" value="EZ_HEAT"/>
    <property type="match status" value="7"/>
</dbReference>
<protein>
    <submittedName>
        <fullName evidence="1">HEAT repeat domain-containing protein</fullName>
    </submittedName>
</protein>
<dbReference type="Pfam" id="PF03130">
    <property type="entry name" value="HEAT_PBS"/>
    <property type="match status" value="1"/>
</dbReference>
<organism evidence="1 2">
    <name type="scientific">Chloracidobacterium validum</name>
    <dbReference type="NCBI Taxonomy" id="2821543"/>
    <lineage>
        <taxon>Bacteria</taxon>
        <taxon>Pseudomonadati</taxon>
        <taxon>Acidobacteriota</taxon>
        <taxon>Terriglobia</taxon>
        <taxon>Terriglobales</taxon>
        <taxon>Acidobacteriaceae</taxon>
        <taxon>Chloracidobacterium</taxon>
    </lineage>
</organism>
<sequence length="382" mass="41065">MAAPTNPLLSAMVRPEAQSRGLCPALAMYLSCVNCPFVAACPYKTRLGDFGQEAAAHEQHERDRARQLMAVLLDEQAGDAQRQAVADEVVGWLESDVGLAAQVRGELAIALGDYGDARAFEPLVATLGDLRLSENQSTLREDAALALGELNDTRARLPLIQSLSDWRPGVRFACAAALGKLGDPEAIPALQSARQVRIGDDFGQLNEQVHEMCLYALALLGDADAREPLERLLTAERRVALSRAEIVFALGELGNCASLPTLEALYADDIGEGLRSYTAVALGRLGRDVRDTLFALLTAVDEGLAFEAARALAALGDEAAIEPLVLRGLTSRQGYVRRLSVAALLPFAHRPTVRAALEAYIDHEPVATLRERTARMAAKALH</sequence>
<dbReference type="RefSeq" id="WP_211428801.1">
    <property type="nucleotide sequence ID" value="NZ_CP072648.1"/>
</dbReference>
<dbReference type="PANTHER" id="PTHR12697">
    <property type="entry name" value="PBS LYASE HEAT-LIKE PROTEIN"/>
    <property type="match status" value="1"/>
</dbReference>
<name>A0ABX8BCU8_9BACT</name>
<dbReference type="Proteomes" id="UP000676506">
    <property type="component" value="Chromosome 1"/>
</dbReference>
<accession>A0ABX8BCU8</accession>
<dbReference type="Pfam" id="PF13646">
    <property type="entry name" value="HEAT_2"/>
    <property type="match status" value="2"/>
</dbReference>